<comment type="caution">
    <text evidence="1">The sequence shown here is derived from an EMBL/GenBank/DDBJ whole genome shotgun (WGS) entry which is preliminary data.</text>
</comment>
<protein>
    <submittedName>
        <fullName evidence="1">Uncharacterized protein</fullName>
    </submittedName>
</protein>
<keyword evidence="2" id="KW-1185">Reference proteome</keyword>
<dbReference type="Proteomes" id="UP000241158">
    <property type="component" value="Unassembled WGS sequence"/>
</dbReference>
<evidence type="ECO:0000313" key="2">
    <source>
        <dbReference type="Proteomes" id="UP000241158"/>
    </source>
</evidence>
<name>A0A2P7B0Q7_9HYPH</name>
<dbReference type="EMBL" id="PGGN01000001">
    <property type="protein sequence ID" value="PSH60021.1"/>
    <property type="molecule type" value="Genomic_DNA"/>
</dbReference>
<accession>A0A2P7B0Q7</accession>
<sequence length="62" mass="6760">MLRRQRIGLLKWPIGKDHGAPAAGGRGQDQTLAPDAAKSILFESSSRKDLKPEIGAVFKFAR</sequence>
<reference evidence="2" key="1">
    <citation type="submission" date="2017-11" db="EMBL/GenBank/DDBJ databases">
        <authorList>
            <person name="Kuznetsova I."/>
            <person name="Sazanova A."/>
            <person name="Chirak E."/>
            <person name="Safronova V."/>
            <person name="Willems A."/>
        </authorList>
    </citation>
    <scope>NUCLEOTIDE SEQUENCE [LARGE SCALE GENOMIC DNA]</scope>
    <source>
        <strain evidence="2">PEPV15</strain>
    </source>
</reference>
<organism evidence="1 2">
    <name type="scientific">Phyllobacterium endophyticum</name>
    <dbReference type="NCBI Taxonomy" id="1149773"/>
    <lineage>
        <taxon>Bacteria</taxon>
        <taxon>Pseudomonadati</taxon>
        <taxon>Pseudomonadota</taxon>
        <taxon>Alphaproteobacteria</taxon>
        <taxon>Hyphomicrobiales</taxon>
        <taxon>Phyllobacteriaceae</taxon>
        <taxon>Phyllobacterium</taxon>
    </lineage>
</organism>
<dbReference type="AlphaFoldDB" id="A0A2P7B0Q7"/>
<proteinExistence type="predicted"/>
<evidence type="ECO:0000313" key="1">
    <source>
        <dbReference type="EMBL" id="PSH60021.1"/>
    </source>
</evidence>
<gene>
    <name evidence="1" type="ORF">CU100_04675</name>
</gene>